<dbReference type="EMBL" id="CP044456">
    <property type="protein sequence ID" value="QIC71821.1"/>
    <property type="molecule type" value="Genomic_DNA"/>
</dbReference>
<accession>A0A6C0Y6G3</accession>
<evidence type="ECO:0000313" key="2">
    <source>
        <dbReference type="Proteomes" id="UP000503440"/>
    </source>
</evidence>
<dbReference type="Proteomes" id="UP000503440">
    <property type="component" value="Plasmid pB18-1"/>
</dbReference>
<gene>
    <name evidence="1" type="ORF">FSC09_15640</name>
</gene>
<organism evidence="1 2">
    <name type="scientific">Acinetobacter indicus</name>
    <dbReference type="NCBI Taxonomy" id="756892"/>
    <lineage>
        <taxon>Bacteria</taxon>
        <taxon>Pseudomonadati</taxon>
        <taxon>Pseudomonadota</taxon>
        <taxon>Gammaproteobacteria</taxon>
        <taxon>Moraxellales</taxon>
        <taxon>Moraxellaceae</taxon>
        <taxon>Acinetobacter</taxon>
    </lineage>
</organism>
<dbReference type="RefSeq" id="WP_163146480.1">
    <property type="nucleotide sequence ID" value="NZ_CP044456.1"/>
</dbReference>
<proteinExistence type="predicted"/>
<sequence length="1099" mass="126814">MTSMAIWDFGQPKNQHIALKPKPFSFREFLKRQYGVENEVSSEVKSLFGQARTMFGIGSIEEAFDYLETRIGDDLVELFPLITGSLYLTQEQREKIEKVIDTNLISTYPVSSNTGLNECVALYLRGLYELNFDNTYEYVFKGIYNICGSVVPFIKGKIAPTESTIFKDDLDYKDRILFSIIIHEFVANLKASAINSRLFKFGTYTELGNPLCHNLDMLGIAKKGAFYNYMRIVLDYRNAHTQSRFISDSLEYNLFYTQNTKTLEQASLEDTSMKVGDLFDHHYNLIMESLTVIKLSQSVTGIDNALHVFQHYAFYLYKNFLYIQSLMPKFLAEKQYTALRRHYIDAIALVLRNIMQEVIYLNATLDHIETVFYEMAKHLESMVLTEYGEQNKYCHILYCFNELGKAVDNPIHRTNLKEYFLWFSVNHIQANKTLFNTYETAAKAGSLSAKLGLTLSYSMSNKNTAASKAKAVAIEAELMEISAPLLSFGVSFDLNAVISEKLEFPGINKDTSLTYIKKKIHAYDFSRPDMVVRYHNYQNELMIDEAEEKLKADSTLDLEEFTGQQAIDYLYNFANEFPFVKNTMALLERATETTAIWLIAAECGCPLSAYYLFDDIPGVGINAFPFEFEDLINPDLQGYLLNPANWNRYGVDMQRMDFIKHKIDKSVCDKFYESCEQAMEVFDEYEHYIGQIIKSGNLPSIEQVGIFINLYMCLMHLAKNLSLMSVIIDKVRHKELSTTFHKFWIDHSVMDWKAVSHTRLTDVFNTRSSNQMLNHMINMFIESRQRPELDNILALPALAIKWCDSLAEFLPNFDTPLGIVCTQYLQWSTQTIQAACKAENHIDSNSSRLWTNMLYSLIFLHSHVYFDVEQQLQKKNMRREDIQNKTMAINQHKKFVHNMRRILKNTLTLEECLAEFKHILYRGSIGAAQVFHSILNSEMAGKEEFFPHNTAIMLRAASTIAQTETIQFISPNVRNSIAPYMMLILTMRLSEGEEETLETRKYLLDCLVRYKDAMGLVFNVYDAYHSENKIASTGYAFEDAVTLVREHAVAHRSVIQLLGVKLDDLTIKFPQAKLKFKLSEITPEQWLEALTQSGEYFKY</sequence>
<protein>
    <submittedName>
        <fullName evidence="1">Uncharacterized protein</fullName>
    </submittedName>
</protein>
<geneLocation type="plasmid" evidence="2">
    <name>pb18-1</name>
</geneLocation>
<reference evidence="1 2" key="1">
    <citation type="submission" date="2019-09" db="EMBL/GenBank/DDBJ databases">
        <title>Non-baumannii Acinetobacter spp. carrying blaNDM-1 isolated in China.</title>
        <authorList>
            <person name="Cui C."/>
            <person name="Chen C."/>
            <person name="Sun J."/>
            <person name="Liu Y."/>
        </authorList>
    </citation>
    <scope>NUCLEOTIDE SEQUENCE [LARGE SCALE GENOMIC DNA]</scope>
    <source>
        <strain evidence="1 2">B18</strain>
        <plasmid evidence="2">pb18-1</plasmid>
    </source>
</reference>
<name>A0A6C0Y6G3_9GAMM</name>
<dbReference type="AlphaFoldDB" id="A0A6C0Y6G3"/>
<evidence type="ECO:0000313" key="1">
    <source>
        <dbReference type="EMBL" id="QIC71821.1"/>
    </source>
</evidence>
<keyword evidence="1" id="KW-0614">Plasmid</keyword>